<feature type="compositionally biased region" description="Acidic residues" evidence="1">
    <location>
        <begin position="74"/>
        <end position="86"/>
    </location>
</feature>
<evidence type="ECO:0000256" key="1">
    <source>
        <dbReference type="SAM" id="MobiDB-lite"/>
    </source>
</evidence>
<dbReference type="OrthoDB" id="126926at2759"/>
<feature type="region of interest" description="Disordered" evidence="1">
    <location>
        <begin position="67"/>
        <end position="86"/>
    </location>
</feature>
<sequence length="464" mass="51915">MARIRASKRRKTAAVATMARDIDFRHLWRQLRGAGWPSRRPRGIQTVWTFVSPDGVRTFVDTESKIDEVGAGENAEDGESGDAEQEGDAAVEVVRPSQIDTSAQLSQRTLDDLFRPESDSDAELLQAAVDRAIDVSASDLEAADSHRDPDANLQLLSEVSGAESEGAQDENIAEGPARVLRPRVPVNKDINFVSTDEDLSAYESYSSDESIDDAIVDRDDDIGSASEDDDIVSESNAAEMDVAFVEALHLGSGDASNNSMRQRSATLRGMAWSRVSGTFEEGVRPYPGLNMEEAQSVLELRSVCHSPMLTFFYFVPKSLWVKIKEETNRYCKQRTEKRARKILAQQGHPHRETLTQIRRRLMAKADYQTHEILHVMGLLVARMLCPQKRSFASHWCMTENGAVPAGTFGRFMPRNRCQDILRDLHFVDNEEERNWDKLWKLQTYGGQAAATFSSWLDTTGSLLL</sequence>
<feature type="domain" description="PiggyBac transposable element-derived protein" evidence="2">
    <location>
        <begin position="306"/>
        <end position="440"/>
    </location>
</feature>
<proteinExistence type="predicted"/>
<dbReference type="Proteomes" id="UP000198211">
    <property type="component" value="Unassembled WGS sequence"/>
</dbReference>
<evidence type="ECO:0000259" key="2">
    <source>
        <dbReference type="Pfam" id="PF13843"/>
    </source>
</evidence>
<dbReference type="EMBL" id="NBNE01003388">
    <property type="protein sequence ID" value="OWZ07821.1"/>
    <property type="molecule type" value="Genomic_DNA"/>
</dbReference>
<gene>
    <name evidence="3" type="ORF">PHMEG_00019740</name>
</gene>
<dbReference type="Pfam" id="PF13843">
    <property type="entry name" value="DDE_Tnp_1_7"/>
    <property type="match status" value="1"/>
</dbReference>
<protein>
    <recommendedName>
        <fullName evidence="2">PiggyBac transposable element-derived protein domain-containing protein</fullName>
    </recommendedName>
</protein>
<name>A0A225VQJ8_9STRA</name>
<dbReference type="PANTHER" id="PTHR46599">
    <property type="entry name" value="PIGGYBAC TRANSPOSABLE ELEMENT-DERIVED PROTEIN 4"/>
    <property type="match status" value="1"/>
</dbReference>
<comment type="caution">
    <text evidence="3">The sequence shown here is derived from an EMBL/GenBank/DDBJ whole genome shotgun (WGS) entry which is preliminary data.</text>
</comment>
<organism evidence="3 4">
    <name type="scientific">Phytophthora megakarya</name>
    <dbReference type="NCBI Taxonomy" id="4795"/>
    <lineage>
        <taxon>Eukaryota</taxon>
        <taxon>Sar</taxon>
        <taxon>Stramenopiles</taxon>
        <taxon>Oomycota</taxon>
        <taxon>Peronosporomycetes</taxon>
        <taxon>Peronosporales</taxon>
        <taxon>Peronosporaceae</taxon>
        <taxon>Phytophthora</taxon>
    </lineage>
</organism>
<accession>A0A225VQJ8</accession>
<evidence type="ECO:0000313" key="3">
    <source>
        <dbReference type="EMBL" id="OWZ07821.1"/>
    </source>
</evidence>
<dbReference type="PANTHER" id="PTHR46599:SF3">
    <property type="entry name" value="PIGGYBAC TRANSPOSABLE ELEMENT-DERIVED PROTEIN 4"/>
    <property type="match status" value="1"/>
</dbReference>
<reference evidence="4" key="1">
    <citation type="submission" date="2017-03" db="EMBL/GenBank/DDBJ databases">
        <title>Phytopthora megakarya and P. palmivora, two closely related causual agents of cacao black pod achieved similar genome size and gene model numbers by different mechanisms.</title>
        <authorList>
            <person name="Ali S."/>
            <person name="Shao J."/>
            <person name="Larry D.J."/>
            <person name="Kronmiller B."/>
            <person name="Shen D."/>
            <person name="Strem M.D."/>
            <person name="Melnick R.L."/>
            <person name="Guiltinan M.J."/>
            <person name="Tyler B.M."/>
            <person name="Meinhardt L.W."/>
            <person name="Bailey B.A."/>
        </authorList>
    </citation>
    <scope>NUCLEOTIDE SEQUENCE [LARGE SCALE GENOMIC DNA]</scope>
    <source>
        <strain evidence="4">zdho120</strain>
    </source>
</reference>
<evidence type="ECO:0000313" key="4">
    <source>
        <dbReference type="Proteomes" id="UP000198211"/>
    </source>
</evidence>
<dbReference type="AlphaFoldDB" id="A0A225VQJ8"/>
<dbReference type="InterPro" id="IPR029526">
    <property type="entry name" value="PGBD"/>
</dbReference>
<dbReference type="STRING" id="4795.A0A225VQJ8"/>
<keyword evidence="4" id="KW-1185">Reference proteome</keyword>